<name>A0A832T5R4_9EURY</name>
<organism evidence="3 4">
    <name type="scientific">Methanopyrus kandleri</name>
    <dbReference type="NCBI Taxonomy" id="2320"/>
    <lineage>
        <taxon>Archaea</taxon>
        <taxon>Methanobacteriati</taxon>
        <taxon>Methanobacteriota</taxon>
        <taxon>Methanomada group</taxon>
        <taxon>Methanopyri</taxon>
        <taxon>Methanopyrales</taxon>
        <taxon>Methanopyraceae</taxon>
        <taxon>Methanopyrus</taxon>
    </lineage>
</organism>
<dbReference type="PANTHER" id="PTHR40663">
    <property type="match status" value="1"/>
</dbReference>
<evidence type="ECO:0000259" key="2">
    <source>
        <dbReference type="Pfam" id="PF23470"/>
    </source>
</evidence>
<dbReference type="AlphaFoldDB" id="A0A832T5R4"/>
<dbReference type="InterPro" id="IPR036390">
    <property type="entry name" value="WH_DNA-bd_sf"/>
</dbReference>
<dbReference type="SUPFAM" id="SSF46785">
    <property type="entry name" value="Winged helix' DNA-binding domain"/>
    <property type="match status" value="1"/>
</dbReference>
<comment type="caution">
    <text evidence="3">The sequence shown here is derived from an EMBL/GenBank/DDBJ whole genome shotgun (WGS) entry which is preliminary data.</text>
</comment>
<dbReference type="InterPro" id="IPR057022">
    <property type="entry name" value="PF0610-like_Zn_ribbon_C"/>
</dbReference>
<dbReference type="PANTHER" id="PTHR40663:SF2">
    <property type="entry name" value="TRANSCRIPTIONAL REGULATOR"/>
    <property type="match status" value="1"/>
</dbReference>
<feature type="domain" description="PF0610-like rubredoxin-like zinc beta-ribbon C-terminal" evidence="2">
    <location>
        <begin position="60"/>
        <end position="96"/>
    </location>
</feature>
<reference evidence="3" key="1">
    <citation type="journal article" date="2020" name="bioRxiv">
        <title>A rank-normalized archaeal taxonomy based on genome phylogeny resolves widespread incomplete and uneven classifications.</title>
        <authorList>
            <person name="Rinke C."/>
            <person name="Chuvochina M."/>
            <person name="Mussig A.J."/>
            <person name="Chaumeil P.-A."/>
            <person name="Waite D.W."/>
            <person name="Whitman W.B."/>
            <person name="Parks D.H."/>
            <person name="Hugenholtz P."/>
        </authorList>
    </citation>
    <scope>NUCLEOTIDE SEQUENCE</scope>
    <source>
        <strain evidence="3">UBA8853</strain>
    </source>
</reference>
<dbReference type="EMBL" id="DUJS01000002">
    <property type="protein sequence ID" value="HII69887.1"/>
    <property type="molecule type" value="Genomic_DNA"/>
</dbReference>
<dbReference type="InterPro" id="IPR049159">
    <property type="entry name" value="PF0610-like_wHTH_N"/>
</dbReference>
<dbReference type="InterPro" id="IPR038767">
    <property type="entry name" value="PF0610-like"/>
</dbReference>
<evidence type="ECO:0000259" key="1">
    <source>
        <dbReference type="Pfam" id="PF21476"/>
    </source>
</evidence>
<dbReference type="RefSeq" id="WP_011019253.1">
    <property type="nucleotide sequence ID" value="NZ_DUJS01000002.1"/>
</dbReference>
<gene>
    <name evidence="3" type="ORF">HA336_01475</name>
</gene>
<protein>
    <submittedName>
        <fullName evidence="3">Transcriptional regulator</fullName>
    </submittedName>
</protein>
<dbReference type="Pfam" id="PF21476">
    <property type="entry name" value="PF0610-like_N"/>
    <property type="match status" value="1"/>
</dbReference>
<dbReference type="GeneID" id="1476986"/>
<accession>A0A832T5R4</accession>
<dbReference type="Pfam" id="PF23470">
    <property type="entry name" value="Zn_ribbon_PF0610"/>
    <property type="match status" value="1"/>
</dbReference>
<evidence type="ECO:0000313" key="3">
    <source>
        <dbReference type="EMBL" id="HII69887.1"/>
    </source>
</evidence>
<dbReference type="OMA" id="CKSEWIE"/>
<feature type="domain" description="PF0610-like winged HTH N-terminal" evidence="1">
    <location>
        <begin position="5"/>
        <end position="57"/>
    </location>
</feature>
<dbReference type="Proteomes" id="UP000619545">
    <property type="component" value="Unassembled WGS sequence"/>
</dbReference>
<sequence length="98" mass="11621">MRWETRREKIVSLLTESREPLTIEEIAYMVGEDDKSKIIEDLEHIAKTLRREGKTLLMEPARCNKCGYVFKSLRVKPPSRCPKCKSEWIQPPRFTIRE</sequence>
<proteinExistence type="predicted"/>
<evidence type="ECO:0000313" key="4">
    <source>
        <dbReference type="Proteomes" id="UP000619545"/>
    </source>
</evidence>